<dbReference type="GO" id="GO:0005737">
    <property type="term" value="C:cytoplasm"/>
    <property type="evidence" value="ECO:0007669"/>
    <property type="project" value="TreeGrafter"/>
</dbReference>
<accession>A0AAN9T8T6</accession>
<evidence type="ECO:0000256" key="2">
    <source>
        <dbReference type="ARBA" id="ARBA00023098"/>
    </source>
</evidence>
<name>A0AAN9T8T6_9HEMI</name>
<keyword evidence="2" id="KW-0443">Lipid metabolism</keyword>
<evidence type="ECO:0000313" key="5">
    <source>
        <dbReference type="Proteomes" id="UP001367676"/>
    </source>
</evidence>
<dbReference type="PANTHER" id="PTHR12187">
    <property type="entry name" value="AGAP000124-PA"/>
    <property type="match status" value="1"/>
</dbReference>
<dbReference type="Proteomes" id="UP001367676">
    <property type="component" value="Unassembled WGS sequence"/>
</dbReference>
<dbReference type="GO" id="GO:0016316">
    <property type="term" value="F:phosphatidylinositol-3,4-bisphosphate 4-phosphatase activity"/>
    <property type="evidence" value="ECO:0007669"/>
    <property type="project" value="InterPro"/>
</dbReference>
<evidence type="ECO:0000256" key="3">
    <source>
        <dbReference type="SAM" id="MobiDB-lite"/>
    </source>
</evidence>
<sequence>MVYVLFLYFPVFESGATQHLATYTEHERDMWIEAIQIYSYSYIRSQLLSLQEQVELKQAHDPDLDVQMWRIRKGHHALDIVELPLCEISLSCDNLLCDGHGKPPRSVLVIHVYIPKEDVWLKYANTETVEKSSNPSFLKTVCFWPSDGLNGESCIRVSAYDVREKFSGLATPLGNAKFYLSTLMESHPSRFRVQLLSSSNVVAGFLTLTIWRHERENATATSTESTPCRSLHHNNSFNVPCHRRTQSLPSRFNVKQKLPSQGHIQYFFANALLTTYRFHSGLGGDISLHEIMAESKLCFHMPQQLLEVWMNEEKELLQEVAGMGELVEPWNSRQLEVLDRHLQLLHLYSQAKENLRSFKGSFFKPSSRKTDRALEFAPVNLHLQRVWVQNDTLKKSGFYDVMTVGAFTAHSHKTKNGGLIKLIQQLKENPTNSGLGQSVANKITQAYDAIQAIKLLRREVVDGMRTLMKLAKKKQSYGMLPICDDMIAKTRILLSLWDPGLVEQALNFIEENKVTKLCRQDKQDLDSVSAFKKIAKQISLTTIPSSARTEFDDLMTPDETPSQQNIWKLLPSTKLNGCSVASPEAEDSIFLFPSSSPLHEAKTVDENSNMAASAKVIGDPPATENGGADSASGETHKQFLDTHAMCSSPSANYYKPTDEPEPWDLTQLNIEASVMCLVSKVKFLCGKCNSPAVRLRTQRTIVRSQNSFRKDLKRQPSDGDSNKDANSNQTQSNPASVTTGSEKPRNKFTEGLDFHSLDDWTTELKPSMRKLRQAMDGLLKTARLTHSVFRIQEDRRAAQTTCNIRYRRHVCFSQALTALVAGLMAKLWCQKTDPVFLQILMSIGPLVEFEGLLSYYGDEIDMWGDMVVAVEDLATVSFTLVASKSKSEDLFPKVIGSRSALTVLLPVPESLFAMLPLSLTHSFRVTPIFFNIGINEMATIAESIGSTRPQEQSNIDNFDRLNEYFHRFKKLSTTVSADSSVKTNLLIPQQLMYLAELMDKLKIAVHANKHKNVDILQLSSQICRKVKGLRFTSCKSAKDRTAMSVTLEQALISKDEYDLAEHEFQRALDCMRSEGVRRENTYKNIGVKKYAFNTIQALTFPKLYRPPSGTYGAVQS</sequence>
<dbReference type="PANTHER" id="PTHR12187:SF11">
    <property type="entry name" value="PHOSPHATIDYLINOSITOL-3,4-BISPHOSPHATE 4-PHOSPHATASE"/>
    <property type="match status" value="1"/>
</dbReference>
<keyword evidence="1" id="KW-0378">Hydrolase</keyword>
<protein>
    <recommendedName>
        <fullName evidence="6">Phosphatidylinositol-3,4-bisphosphate 4-phosphatase</fullName>
    </recommendedName>
</protein>
<dbReference type="InterPro" id="IPR035892">
    <property type="entry name" value="C2_domain_sf"/>
</dbReference>
<dbReference type="AlphaFoldDB" id="A0AAN9T8T6"/>
<organism evidence="4 5">
    <name type="scientific">Parthenolecanium corni</name>
    <dbReference type="NCBI Taxonomy" id="536013"/>
    <lineage>
        <taxon>Eukaryota</taxon>
        <taxon>Metazoa</taxon>
        <taxon>Ecdysozoa</taxon>
        <taxon>Arthropoda</taxon>
        <taxon>Hexapoda</taxon>
        <taxon>Insecta</taxon>
        <taxon>Pterygota</taxon>
        <taxon>Neoptera</taxon>
        <taxon>Paraneoptera</taxon>
        <taxon>Hemiptera</taxon>
        <taxon>Sternorrhyncha</taxon>
        <taxon>Coccoidea</taxon>
        <taxon>Coccidae</taxon>
        <taxon>Parthenolecanium</taxon>
    </lineage>
</organism>
<dbReference type="SUPFAM" id="SSF49562">
    <property type="entry name" value="C2 domain (Calcium/lipid-binding domain, CaLB)"/>
    <property type="match status" value="1"/>
</dbReference>
<comment type="caution">
    <text evidence="4">The sequence shown here is derived from an EMBL/GenBank/DDBJ whole genome shotgun (WGS) entry which is preliminary data.</text>
</comment>
<evidence type="ECO:0008006" key="6">
    <source>
        <dbReference type="Google" id="ProtNLM"/>
    </source>
</evidence>
<feature type="region of interest" description="Disordered" evidence="3">
    <location>
        <begin position="704"/>
        <end position="749"/>
    </location>
</feature>
<keyword evidence="5" id="KW-1185">Reference proteome</keyword>
<gene>
    <name evidence="4" type="ORF">V9T40_012026</name>
</gene>
<dbReference type="InterPro" id="IPR039034">
    <property type="entry name" value="INPP4"/>
</dbReference>
<dbReference type="EMBL" id="JBBCAQ010000036">
    <property type="protein sequence ID" value="KAK7575740.1"/>
    <property type="molecule type" value="Genomic_DNA"/>
</dbReference>
<proteinExistence type="predicted"/>
<feature type="compositionally biased region" description="Polar residues" evidence="3">
    <location>
        <begin position="724"/>
        <end position="741"/>
    </location>
</feature>
<reference evidence="4 5" key="1">
    <citation type="submission" date="2024-03" db="EMBL/GenBank/DDBJ databases">
        <title>Adaptation during the transition from Ophiocordyceps entomopathogen to insect associate is accompanied by gene loss and intensified selection.</title>
        <authorList>
            <person name="Ward C.M."/>
            <person name="Onetto C.A."/>
            <person name="Borneman A.R."/>
        </authorList>
    </citation>
    <scope>NUCLEOTIDE SEQUENCE [LARGE SCALE GENOMIC DNA]</scope>
    <source>
        <strain evidence="4">AWRI1</strain>
        <tissue evidence="4">Single Adult Female</tissue>
    </source>
</reference>
<evidence type="ECO:0000256" key="1">
    <source>
        <dbReference type="ARBA" id="ARBA00022801"/>
    </source>
</evidence>
<evidence type="ECO:0000313" key="4">
    <source>
        <dbReference type="EMBL" id="KAK7575740.1"/>
    </source>
</evidence>
<feature type="compositionally biased region" description="Basic and acidic residues" evidence="3">
    <location>
        <begin position="708"/>
        <end position="723"/>
    </location>
</feature>